<feature type="transmembrane region" description="Helical" evidence="5">
    <location>
        <begin position="42"/>
        <end position="62"/>
    </location>
</feature>
<keyword evidence="4 5" id="KW-0472">Membrane</keyword>
<feature type="domain" description="TMEM205-like" evidence="6">
    <location>
        <begin position="48"/>
        <end position="154"/>
    </location>
</feature>
<proteinExistence type="predicted"/>
<keyword evidence="2 5" id="KW-0812">Transmembrane</keyword>
<dbReference type="EMBL" id="JAQQWI010000005">
    <property type="protein sequence ID" value="KAK8035968.1"/>
    <property type="molecule type" value="Genomic_DNA"/>
</dbReference>
<protein>
    <recommendedName>
        <fullName evidence="6">TMEM205-like domain-containing protein</fullName>
    </recommendedName>
</protein>
<dbReference type="PANTHER" id="PTHR23241:SF106">
    <property type="entry name" value="DUF4149 DOMAIN-CONTAINING PROTEIN"/>
    <property type="match status" value="1"/>
</dbReference>
<evidence type="ECO:0000256" key="3">
    <source>
        <dbReference type="ARBA" id="ARBA00022989"/>
    </source>
</evidence>
<accession>A0ABR1SNR4</accession>
<dbReference type="Pfam" id="PF13664">
    <property type="entry name" value="DUF4149"/>
    <property type="match status" value="1"/>
</dbReference>
<feature type="transmembrane region" description="Helical" evidence="5">
    <location>
        <begin position="82"/>
        <end position="102"/>
    </location>
</feature>
<evidence type="ECO:0000256" key="5">
    <source>
        <dbReference type="SAM" id="Phobius"/>
    </source>
</evidence>
<comment type="subcellular location">
    <subcellularLocation>
        <location evidence="1">Membrane</location>
    </subcellularLocation>
</comment>
<keyword evidence="8" id="KW-1185">Reference proteome</keyword>
<evidence type="ECO:0000256" key="1">
    <source>
        <dbReference type="ARBA" id="ARBA00004370"/>
    </source>
</evidence>
<sequence length="211" mass="23390">MASPLWQPGPYHIISYVSRFSKFLEPTSTQEKEILDIVYTDYSVLLISYGTLLGTTVFHSFINATASFKVLERPQFAILQRALFPAYFGIQTIFPAVLALTYPGSRVCASGLRGVLDEYNRWGVLAPLATACATGLVNWAYYLPATNAVTAKRRDQEIKDGKRSWDAPPHSQEMAALNKQFGQLHGISSLLNMITFGAILAYGFNLGSRIQ</sequence>
<feature type="transmembrane region" description="Helical" evidence="5">
    <location>
        <begin position="122"/>
        <end position="143"/>
    </location>
</feature>
<dbReference type="InterPro" id="IPR053009">
    <property type="entry name" value="Xanthocillin_Biosynth-Assoc"/>
</dbReference>
<feature type="transmembrane region" description="Helical" evidence="5">
    <location>
        <begin position="184"/>
        <end position="204"/>
    </location>
</feature>
<comment type="caution">
    <text evidence="7">The sequence shown here is derived from an EMBL/GenBank/DDBJ whole genome shotgun (WGS) entry which is preliminary data.</text>
</comment>
<evidence type="ECO:0000313" key="7">
    <source>
        <dbReference type="EMBL" id="KAK8035968.1"/>
    </source>
</evidence>
<dbReference type="InterPro" id="IPR025423">
    <property type="entry name" value="TMEM205-like"/>
</dbReference>
<gene>
    <name evidence="7" type="ORF">PG991_002041</name>
</gene>
<name>A0ABR1SNR4_9PEZI</name>
<evidence type="ECO:0000256" key="2">
    <source>
        <dbReference type="ARBA" id="ARBA00022692"/>
    </source>
</evidence>
<organism evidence="7 8">
    <name type="scientific">Apiospora marii</name>
    <dbReference type="NCBI Taxonomy" id="335849"/>
    <lineage>
        <taxon>Eukaryota</taxon>
        <taxon>Fungi</taxon>
        <taxon>Dikarya</taxon>
        <taxon>Ascomycota</taxon>
        <taxon>Pezizomycotina</taxon>
        <taxon>Sordariomycetes</taxon>
        <taxon>Xylariomycetidae</taxon>
        <taxon>Amphisphaeriales</taxon>
        <taxon>Apiosporaceae</taxon>
        <taxon>Apiospora</taxon>
    </lineage>
</organism>
<evidence type="ECO:0000313" key="8">
    <source>
        <dbReference type="Proteomes" id="UP001396898"/>
    </source>
</evidence>
<evidence type="ECO:0000259" key="6">
    <source>
        <dbReference type="Pfam" id="PF13664"/>
    </source>
</evidence>
<evidence type="ECO:0000256" key="4">
    <source>
        <dbReference type="ARBA" id="ARBA00023136"/>
    </source>
</evidence>
<dbReference type="PANTHER" id="PTHR23241">
    <property type="entry name" value="LATE EMBRYOGENESIS ABUNDANT PLANTS LEA-RELATED"/>
    <property type="match status" value="1"/>
</dbReference>
<reference evidence="7 8" key="1">
    <citation type="submission" date="2023-01" db="EMBL/GenBank/DDBJ databases">
        <title>Analysis of 21 Apiospora genomes using comparative genomics revels a genus with tremendous synthesis potential of carbohydrate active enzymes and secondary metabolites.</title>
        <authorList>
            <person name="Sorensen T."/>
        </authorList>
    </citation>
    <scope>NUCLEOTIDE SEQUENCE [LARGE SCALE GENOMIC DNA]</scope>
    <source>
        <strain evidence="7 8">CBS 20057</strain>
    </source>
</reference>
<keyword evidence="3 5" id="KW-1133">Transmembrane helix</keyword>
<dbReference type="Proteomes" id="UP001396898">
    <property type="component" value="Unassembled WGS sequence"/>
</dbReference>